<dbReference type="SUPFAM" id="SSF55008">
    <property type="entry name" value="HMA, heavy metal-associated domain"/>
    <property type="match status" value="2"/>
</dbReference>
<dbReference type="GO" id="GO:0005886">
    <property type="term" value="C:plasma membrane"/>
    <property type="evidence" value="ECO:0007669"/>
    <property type="project" value="UniProtKB-SubCell"/>
</dbReference>
<dbReference type="FunFam" id="2.70.150.10:FF:000002">
    <property type="entry name" value="Copper-transporting ATPase 1, putative"/>
    <property type="match status" value="1"/>
</dbReference>
<organism evidence="14 15">
    <name type="scientific">Sutterella wadsworthensis 2_1_59BFAA</name>
    <dbReference type="NCBI Taxonomy" id="742823"/>
    <lineage>
        <taxon>Bacteria</taxon>
        <taxon>Pseudomonadati</taxon>
        <taxon>Pseudomonadota</taxon>
        <taxon>Betaproteobacteria</taxon>
        <taxon>Burkholderiales</taxon>
        <taxon>Sutterellaceae</taxon>
        <taxon>Sutterella</taxon>
    </lineage>
</organism>
<keyword evidence="15" id="KW-1185">Reference proteome</keyword>
<feature type="transmembrane region" description="Helical" evidence="12">
    <location>
        <begin position="742"/>
        <end position="762"/>
    </location>
</feature>
<dbReference type="InterPro" id="IPR006121">
    <property type="entry name" value="HMA_dom"/>
</dbReference>
<dbReference type="PANTHER" id="PTHR48085">
    <property type="entry name" value="CADMIUM/ZINC-TRANSPORTING ATPASE HMA2-RELATED"/>
    <property type="match status" value="1"/>
</dbReference>
<evidence type="ECO:0000256" key="7">
    <source>
        <dbReference type="ARBA" id="ARBA00022967"/>
    </source>
</evidence>
<sequence>MCNAIHQEFTTDLVRRKIMSTLIISISAMCCPAEGGPVERVLRAAPGVADVTLDYSTRTARVTGDRLLGEALLEALLSIGMPGELVVTSARRIVLSVPEMDCPVEAGEIQKAFAAAGITGADFNVMTRTVTLSGDDDLEAAAVRAVESCGYTAKAAASGPGTIESAPIPWALYISALFVAFMSEAVELVSEYSPGLIPLEHGTIDLITLALAVVAILMAGLEVFKNGVLALVHRNLNMNALMAVAVVGGVLIGAWPEAAMVMVLFQISESIEQLSMTKARRSIRDLMSAAPETAEVKDGRSWRRVPSAEVGAGAVVRVGPGDRVPLDGRIVRGATALDQSMVTGEGMPAEKSEGDNVWSGTVNLTSTIEVMVTAAASESLTARIIDAVENAQASKSPVQRFVDRFAAVYTPIVFFIAAAVAIVPGLVTGEWSTWIYRALCLLVISCPCALVISTPVTVVSALATATRCGLLIKGGLYLEEARKLVNIGLDKTGTLTKGEPAVAGVKYLATFDERLTGAMAASLAAMNKHPLSQAIARWAHERHLPVYQVEGFTAIPGAGVEGRIERGMVRLVNLRWLEEQGLADEEVRRTFAHYTNEGMSAVAVADAFGVQAVFGLADVVKEDTVEGLRQLASVGIRPWLLTGDNEAAARALAEKVGLKDVRADLLPEDKLKAIEELQKSGLTAMAGDGINDAPALARADIGIAMGVRGTDSAIEAAHIAVMDDRISSIATLVRLSRITHGVLVENIAFAIGVKIIFALLALTGNATMWMAVFADTGTCLIVVANAMRMLRMKPRLDRMAEEARRAA</sequence>
<dbReference type="SFLD" id="SFLDS00003">
    <property type="entry name" value="Haloacid_Dehalogenase"/>
    <property type="match status" value="1"/>
</dbReference>
<evidence type="ECO:0000256" key="9">
    <source>
        <dbReference type="ARBA" id="ARBA00023136"/>
    </source>
</evidence>
<keyword evidence="4 12" id="KW-0479">Metal-binding</keyword>
<dbReference type="NCBIfam" id="TIGR01494">
    <property type="entry name" value="ATPase_P-type"/>
    <property type="match status" value="1"/>
</dbReference>
<evidence type="ECO:0000259" key="13">
    <source>
        <dbReference type="PROSITE" id="PS50846"/>
    </source>
</evidence>
<dbReference type="HOGENOM" id="CLU_001771_6_4_4"/>
<name>K1JJS1_9BURK</name>
<dbReference type="PROSITE" id="PS00154">
    <property type="entry name" value="ATPASE_E1_E2"/>
    <property type="match status" value="1"/>
</dbReference>
<gene>
    <name evidence="14" type="ORF">HMPREF9465_01969</name>
</gene>
<dbReference type="PATRIC" id="fig|742823.3.peg.1967"/>
<feature type="domain" description="HMA" evidence="13">
    <location>
        <begin position="20"/>
        <end position="84"/>
    </location>
</feature>
<dbReference type="Gene3D" id="3.40.1110.10">
    <property type="entry name" value="Calcium-transporting ATPase, cytoplasmic domain N"/>
    <property type="match status" value="1"/>
</dbReference>
<dbReference type="InterPro" id="IPR023298">
    <property type="entry name" value="ATPase_P-typ_TM_dom_sf"/>
</dbReference>
<evidence type="ECO:0000313" key="14">
    <source>
        <dbReference type="EMBL" id="EKB30441.1"/>
    </source>
</evidence>
<proteinExistence type="inferred from homology"/>
<dbReference type="SUPFAM" id="SSF81653">
    <property type="entry name" value="Calcium ATPase, transduction domain A"/>
    <property type="match status" value="1"/>
</dbReference>
<dbReference type="AlphaFoldDB" id="K1JJS1"/>
<dbReference type="InterPro" id="IPR036163">
    <property type="entry name" value="HMA_dom_sf"/>
</dbReference>
<keyword evidence="12" id="KW-1003">Cell membrane</keyword>
<comment type="catalytic activity">
    <reaction evidence="11">
        <text>Zn(2+)(in) + ATP + H2O = Zn(2+)(out) + ADP + phosphate + H(+)</text>
        <dbReference type="Rhea" id="RHEA:20621"/>
        <dbReference type="ChEBI" id="CHEBI:15377"/>
        <dbReference type="ChEBI" id="CHEBI:15378"/>
        <dbReference type="ChEBI" id="CHEBI:29105"/>
        <dbReference type="ChEBI" id="CHEBI:30616"/>
        <dbReference type="ChEBI" id="CHEBI:43474"/>
        <dbReference type="ChEBI" id="CHEBI:456216"/>
        <dbReference type="EC" id="7.2.2.12"/>
    </reaction>
</comment>
<evidence type="ECO:0000256" key="2">
    <source>
        <dbReference type="ARBA" id="ARBA00006024"/>
    </source>
</evidence>
<keyword evidence="3 12" id="KW-0812">Transmembrane</keyword>
<dbReference type="InterPro" id="IPR023299">
    <property type="entry name" value="ATPase_P-typ_cyto_dom_N"/>
</dbReference>
<dbReference type="GO" id="GO:0016887">
    <property type="term" value="F:ATP hydrolysis activity"/>
    <property type="evidence" value="ECO:0007669"/>
    <property type="project" value="InterPro"/>
</dbReference>
<evidence type="ECO:0000256" key="1">
    <source>
        <dbReference type="ARBA" id="ARBA00004141"/>
    </source>
</evidence>
<dbReference type="EC" id="7.2.2.12" evidence="10"/>
<keyword evidence="8 12" id="KW-1133">Transmembrane helix</keyword>
<dbReference type="Gene3D" id="3.30.70.100">
    <property type="match status" value="2"/>
</dbReference>
<comment type="subcellular location">
    <subcellularLocation>
        <location evidence="12">Cell membrane</location>
    </subcellularLocation>
    <subcellularLocation>
        <location evidence="1">Membrane</location>
        <topology evidence="1">Multi-pass membrane protein</topology>
    </subcellularLocation>
</comment>
<evidence type="ECO:0000256" key="5">
    <source>
        <dbReference type="ARBA" id="ARBA00022741"/>
    </source>
</evidence>
<keyword evidence="9 12" id="KW-0472">Membrane</keyword>
<dbReference type="Proteomes" id="UP000005835">
    <property type="component" value="Unassembled WGS sequence"/>
</dbReference>
<dbReference type="InterPro" id="IPR036412">
    <property type="entry name" value="HAD-like_sf"/>
</dbReference>
<evidence type="ECO:0000313" key="15">
    <source>
        <dbReference type="Proteomes" id="UP000005835"/>
    </source>
</evidence>
<evidence type="ECO:0000256" key="12">
    <source>
        <dbReference type="RuleBase" id="RU362081"/>
    </source>
</evidence>
<dbReference type="PROSITE" id="PS50846">
    <property type="entry name" value="HMA_2"/>
    <property type="match status" value="1"/>
</dbReference>
<dbReference type="InterPro" id="IPR001757">
    <property type="entry name" value="P_typ_ATPase"/>
</dbReference>
<dbReference type="PRINTS" id="PR00119">
    <property type="entry name" value="CATATPASE"/>
</dbReference>
<dbReference type="GO" id="GO:0015086">
    <property type="term" value="F:cadmium ion transmembrane transporter activity"/>
    <property type="evidence" value="ECO:0007669"/>
    <property type="project" value="TreeGrafter"/>
</dbReference>
<dbReference type="Pfam" id="PF00122">
    <property type="entry name" value="E1-E2_ATPase"/>
    <property type="match status" value="1"/>
</dbReference>
<comment type="similarity">
    <text evidence="2 12">Belongs to the cation transport ATPase (P-type) (TC 3.A.3) family. Type IB subfamily.</text>
</comment>
<dbReference type="SFLD" id="SFLDF00027">
    <property type="entry name" value="p-type_atpase"/>
    <property type="match status" value="1"/>
</dbReference>
<dbReference type="Gene3D" id="2.70.150.10">
    <property type="entry name" value="Calcium-transporting ATPase, cytoplasmic transduction domain A"/>
    <property type="match status" value="1"/>
</dbReference>
<evidence type="ECO:0000256" key="6">
    <source>
        <dbReference type="ARBA" id="ARBA00022840"/>
    </source>
</evidence>
<keyword evidence="7" id="KW-1278">Translocase</keyword>
<dbReference type="eggNOG" id="COG2217">
    <property type="taxonomic scope" value="Bacteria"/>
</dbReference>
<dbReference type="GO" id="GO:0016463">
    <property type="term" value="F:P-type zinc transporter activity"/>
    <property type="evidence" value="ECO:0007669"/>
    <property type="project" value="UniProtKB-EC"/>
</dbReference>
<dbReference type="SUPFAM" id="SSF81665">
    <property type="entry name" value="Calcium ATPase, transmembrane domain M"/>
    <property type="match status" value="1"/>
</dbReference>
<dbReference type="PANTHER" id="PTHR48085:SF5">
    <property type="entry name" value="CADMIUM_ZINC-TRANSPORTING ATPASE HMA4-RELATED"/>
    <property type="match status" value="1"/>
</dbReference>
<dbReference type="Gene3D" id="3.40.50.1000">
    <property type="entry name" value="HAD superfamily/HAD-like"/>
    <property type="match status" value="1"/>
</dbReference>
<feature type="transmembrane region" description="Helical" evidence="12">
    <location>
        <begin position="202"/>
        <end position="221"/>
    </location>
</feature>
<dbReference type="Pfam" id="PF00702">
    <property type="entry name" value="Hydrolase"/>
    <property type="match status" value="1"/>
</dbReference>
<comment type="caution">
    <text evidence="14">The sequence shown here is derived from an EMBL/GenBank/DDBJ whole genome shotgun (WGS) entry which is preliminary data.</text>
</comment>
<protein>
    <recommendedName>
        <fullName evidence="10">P-type Zn(2+) transporter</fullName>
        <ecNumber evidence="10">7.2.2.12</ecNumber>
    </recommendedName>
</protein>
<dbReference type="STRING" id="742823.HMPREF9465_01969"/>
<feature type="transmembrane region" description="Helical" evidence="12">
    <location>
        <begin position="241"/>
        <end position="265"/>
    </location>
</feature>
<dbReference type="SFLD" id="SFLDG00002">
    <property type="entry name" value="C1.7:_P-type_atpase_like"/>
    <property type="match status" value="1"/>
</dbReference>
<dbReference type="EMBL" id="ADMG01000042">
    <property type="protein sequence ID" value="EKB30441.1"/>
    <property type="molecule type" value="Genomic_DNA"/>
</dbReference>
<accession>K1JJS1</accession>
<evidence type="ECO:0000256" key="8">
    <source>
        <dbReference type="ARBA" id="ARBA00022989"/>
    </source>
</evidence>
<keyword evidence="6 12" id="KW-0067">ATP-binding</keyword>
<dbReference type="GO" id="GO:0005524">
    <property type="term" value="F:ATP binding"/>
    <property type="evidence" value="ECO:0007669"/>
    <property type="project" value="UniProtKB-UniRule"/>
</dbReference>
<feature type="transmembrane region" description="Helical" evidence="12">
    <location>
        <begin position="405"/>
        <end position="428"/>
    </location>
</feature>
<dbReference type="CDD" id="cd00371">
    <property type="entry name" value="HMA"/>
    <property type="match status" value="1"/>
</dbReference>
<evidence type="ECO:0000256" key="10">
    <source>
        <dbReference type="ARBA" id="ARBA00039097"/>
    </source>
</evidence>
<dbReference type="InterPro" id="IPR018303">
    <property type="entry name" value="ATPase_P-typ_P_site"/>
</dbReference>
<dbReference type="InterPro" id="IPR044492">
    <property type="entry name" value="P_typ_ATPase_HD_dom"/>
</dbReference>
<dbReference type="GO" id="GO:0046872">
    <property type="term" value="F:metal ion binding"/>
    <property type="evidence" value="ECO:0007669"/>
    <property type="project" value="UniProtKB-KW"/>
</dbReference>
<dbReference type="NCBIfam" id="TIGR01525">
    <property type="entry name" value="ATPase-IB_hvy"/>
    <property type="match status" value="1"/>
</dbReference>
<dbReference type="InterPro" id="IPR023214">
    <property type="entry name" value="HAD_sf"/>
</dbReference>
<dbReference type="InterPro" id="IPR059000">
    <property type="entry name" value="ATPase_P-type_domA"/>
</dbReference>
<evidence type="ECO:0000256" key="3">
    <source>
        <dbReference type="ARBA" id="ARBA00022692"/>
    </source>
</evidence>
<evidence type="ECO:0000256" key="4">
    <source>
        <dbReference type="ARBA" id="ARBA00022723"/>
    </source>
</evidence>
<keyword evidence="5 12" id="KW-0547">Nucleotide-binding</keyword>
<reference evidence="14 15" key="1">
    <citation type="submission" date="2012-05" db="EMBL/GenBank/DDBJ databases">
        <title>The Genome Sequence of Sutterella wadsworthensis 2_1_59BFAA.</title>
        <authorList>
            <consortium name="The Broad Institute Genome Sequencing Platform"/>
            <person name="Earl A."/>
            <person name="Ward D."/>
            <person name="Feldgarden M."/>
            <person name="Gevers D."/>
            <person name="Daigneault M."/>
            <person name="Strauss J."/>
            <person name="Allen-Vercoe E."/>
            <person name="Walker B."/>
            <person name="Young S.K."/>
            <person name="Zeng Q."/>
            <person name="Gargeya S."/>
            <person name="Fitzgerald M."/>
            <person name="Haas B."/>
            <person name="Abouelleil A."/>
            <person name="Alvarado L."/>
            <person name="Arachchi H.M."/>
            <person name="Berlin A.M."/>
            <person name="Chapman S.B."/>
            <person name="Goldberg J."/>
            <person name="Griggs A."/>
            <person name="Gujja S."/>
            <person name="Hansen M."/>
            <person name="Howarth C."/>
            <person name="Imamovic A."/>
            <person name="Larimer J."/>
            <person name="McCowen C."/>
            <person name="Montmayeur A."/>
            <person name="Murphy C."/>
            <person name="Neiman D."/>
            <person name="Pearson M."/>
            <person name="Priest M."/>
            <person name="Roberts A."/>
            <person name="Saif S."/>
            <person name="Shea T."/>
            <person name="Sisk P."/>
            <person name="Sykes S."/>
            <person name="Wortman J."/>
            <person name="Nusbaum C."/>
            <person name="Birren B."/>
        </authorList>
    </citation>
    <scope>NUCLEOTIDE SEQUENCE [LARGE SCALE GENOMIC DNA]</scope>
    <source>
        <strain evidence="14 15">2_1_59BFAA</strain>
    </source>
</reference>
<dbReference type="InterPro" id="IPR051014">
    <property type="entry name" value="Cation_Transport_ATPase_IB"/>
</dbReference>
<dbReference type="InterPro" id="IPR008250">
    <property type="entry name" value="ATPase_P-typ_transduc_dom_A_sf"/>
</dbReference>
<feature type="transmembrane region" description="Helical" evidence="12">
    <location>
        <begin position="768"/>
        <end position="790"/>
    </location>
</feature>
<dbReference type="SUPFAM" id="SSF56784">
    <property type="entry name" value="HAD-like"/>
    <property type="match status" value="1"/>
</dbReference>
<evidence type="ECO:0000256" key="11">
    <source>
        <dbReference type="ARBA" id="ARBA00047308"/>
    </source>
</evidence>
<dbReference type="InterPro" id="IPR027256">
    <property type="entry name" value="P-typ_ATPase_IB"/>
</dbReference>